<evidence type="ECO:0000313" key="4">
    <source>
        <dbReference type="Proteomes" id="UP000198793"/>
    </source>
</evidence>
<dbReference type="Gene3D" id="3.10.540.10">
    <property type="entry name" value="duf1285 like domain"/>
    <property type="match status" value="1"/>
</dbReference>
<dbReference type="STRING" id="1166073.SAMN05192530_102119"/>
<feature type="domain" description="DUF1285" evidence="2">
    <location>
        <begin position="97"/>
        <end position="185"/>
    </location>
</feature>
<dbReference type="Pfam" id="PF06938">
    <property type="entry name" value="DUF1285_N"/>
    <property type="match status" value="1"/>
</dbReference>
<dbReference type="PIRSF" id="PIRSF029557">
    <property type="entry name" value="UCP029557"/>
    <property type="match status" value="1"/>
</dbReference>
<dbReference type="Proteomes" id="UP000198793">
    <property type="component" value="Unassembled WGS sequence"/>
</dbReference>
<dbReference type="EMBL" id="FNIT01000002">
    <property type="protein sequence ID" value="SDN83714.1"/>
    <property type="molecule type" value="Genomic_DNA"/>
</dbReference>
<accession>A0A1H0EMT3</accession>
<evidence type="ECO:0000259" key="1">
    <source>
        <dbReference type="Pfam" id="PF06938"/>
    </source>
</evidence>
<evidence type="ECO:0000313" key="3">
    <source>
        <dbReference type="EMBL" id="SDN83714.1"/>
    </source>
</evidence>
<name>A0A1H0EMT3_9HYPH</name>
<keyword evidence="4" id="KW-1185">Reference proteome</keyword>
<sequence>MPQEVAPAPAGVSLEALVSRAARAGRDAPPVERWNPPSCGTMDLRIEADGRWIHEGAEIRRPELVALLSSVLRREADGTYALVTPGERLAIAVVDLPFLAVEMSVAGTAAERRLVFRTNAGDVVEAGPEHPLRLEDGPMGFRPRLLVRGGLWARLTRALALDLAELVEERGEGAGLASGGGWFALEPA</sequence>
<reference evidence="3 4" key="1">
    <citation type="submission" date="2016-10" db="EMBL/GenBank/DDBJ databases">
        <authorList>
            <person name="de Groot N.N."/>
        </authorList>
    </citation>
    <scope>NUCLEOTIDE SEQUENCE [LARGE SCALE GENOMIC DNA]</scope>
    <source>
        <strain evidence="4">L7-484,KACC 16230,DSM 25025</strain>
    </source>
</reference>
<feature type="domain" description="DUF1285" evidence="1">
    <location>
        <begin position="29"/>
        <end position="95"/>
    </location>
</feature>
<gene>
    <name evidence="3" type="ORF">SAMN05192530_102119</name>
</gene>
<dbReference type="Pfam" id="PF21028">
    <property type="entry name" value="DUF1285_C"/>
    <property type="match status" value="1"/>
</dbReference>
<organism evidence="3 4">
    <name type="scientific">Aureimonas jatrophae</name>
    <dbReference type="NCBI Taxonomy" id="1166073"/>
    <lineage>
        <taxon>Bacteria</taxon>
        <taxon>Pseudomonadati</taxon>
        <taxon>Pseudomonadota</taxon>
        <taxon>Alphaproteobacteria</taxon>
        <taxon>Hyphomicrobiales</taxon>
        <taxon>Aurantimonadaceae</taxon>
        <taxon>Aureimonas</taxon>
    </lineage>
</organism>
<evidence type="ECO:0008006" key="5">
    <source>
        <dbReference type="Google" id="ProtNLM"/>
    </source>
</evidence>
<proteinExistence type="predicted"/>
<dbReference type="InterPro" id="IPR048342">
    <property type="entry name" value="DUF1285_C"/>
</dbReference>
<dbReference type="InterPro" id="IPR023361">
    <property type="entry name" value="DUF1285_beta_roll_sf"/>
</dbReference>
<dbReference type="InterPro" id="IPR010707">
    <property type="entry name" value="DUF1285"/>
</dbReference>
<dbReference type="Gene3D" id="2.30.270.10">
    <property type="entry name" value="duf1285 protein"/>
    <property type="match status" value="1"/>
</dbReference>
<dbReference type="AlphaFoldDB" id="A0A1H0EMT3"/>
<dbReference type="InterPro" id="IPR048341">
    <property type="entry name" value="DUF1285_N"/>
</dbReference>
<dbReference type="RefSeq" id="WP_170842481.1">
    <property type="nucleotide sequence ID" value="NZ_FNIT01000002.1"/>
</dbReference>
<protein>
    <recommendedName>
        <fullName evidence="5">DUF1285 domain-containing protein</fullName>
    </recommendedName>
</protein>
<evidence type="ECO:0000259" key="2">
    <source>
        <dbReference type="Pfam" id="PF21028"/>
    </source>
</evidence>